<sequence>MNNKNKDNEKILLASLAGLGAGVLAGLLLAPEDGRAARQNVMQSLTEAGEEVNQTLKRWTKKLQSMSGREQSSGDDELILQGSWEDVKGQMRNNYDELTEDNPDVNIK</sequence>
<evidence type="ECO:0000313" key="2">
    <source>
        <dbReference type="Proteomes" id="UP001597641"/>
    </source>
</evidence>
<dbReference type="Proteomes" id="UP001597641">
    <property type="component" value="Unassembled WGS sequence"/>
</dbReference>
<keyword evidence="2" id="KW-1185">Reference proteome</keyword>
<dbReference type="InterPro" id="IPR024623">
    <property type="entry name" value="YtxH"/>
</dbReference>
<dbReference type="EMBL" id="JBHUOX010000013">
    <property type="protein sequence ID" value="MFD3002052.1"/>
    <property type="molecule type" value="Genomic_DNA"/>
</dbReference>
<name>A0ABW6BYK3_9BACT</name>
<organism evidence="1 2">
    <name type="scientific">Pontibacter toksunensis</name>
    <dbReference type="NCBI Taxonomy" id="1332631"/>
    <lineage>
        <taxon>Bacteria</taxon>
        <taxon>Pseudomonadati</taxon>
        <taxon>Bacteroidota</taxon>
        <taxon>Cytophagia</taxon>
        <taxon>Cytophagales</taxon>
        <taxon>Hymenobacteraceae</taxon>
        <taxon>Pontibacter</taxon>
    </lineage>
</organism>
<protein>
    <submittedName>
        <fullName evidence="1">YtxH domain-containing protein</fullName>
    </submittedName>
</protein>
<accession>A0ABW6BYK3</accession>
<dbReference type="RefSeq" id="WP_377487068.1">
    <property type="nucleotide sequence ID" value="NZ_JBHUOX010000013.1"/>
</dbReference>
<evidence type="ECO:0000313" key="1">
    <source>
        <dbReference type="EMBL" id="MFD3002052.1"/>
    </source>
</evidence>
<dbReference type="Pfam" id="PF12732">
    <property type="entry name" value="YtxH"/>
    <property type="match status" value="1"/>
</dbReference>
<reference evidence="2" key="1">
    <citation type="journal article" date="2019" name="Int. J. Syst. Evol. Microbiol.">
        <title>The Global Catalogue of Microorganisms (GCM) 10K type strain sequencing project: providing services to taxonomists for standard genome sequencing and annotation.</title>
        <authorList>
            <consortium name="The Broad Institute Genomics Platform"/>
            <consortium name="The Broad Institute Genome Sequencing Center for Infectious Disease"/>
            <person name="Wu L."/>
            <person name="Ma J."/>
        </authorList>
    </citation>
    <scope>NUCLEOTIDE SEQUENCE [LARGE SCALE GENOMIC DNA]</scope>
    <source>
        <strain evidence="2">KCTC 23984</strain>
    </source>
</reference>
<comment type="caution">
    <text evidence="1">The sequence shown here is derived from an EMBL/GenBank/DDBJ whole genome shotgun (WGS) entry which is preliminary data.</text>
</comment>
<proteinExistence type="predicted"/>
<gene>
    <name evidence="1" type="ORF">ACFS7Z_16895</name>
</gene>